<evidence type="ECO:0000313" key="11">
    <source>
        <dbReference type="EMBL" id="SPQ94073.1"/>
    </source>
</evidence>
<dbReference type="STRING" id="37360.A0A0G4IYT1"/>
<evidence type="ECO:0000256" key="3">
    <source>
        <dbReference type="ARBA" id="ARBA00022692"/>
    </source>
</evidence>
<keyword evidence="11" id="KW-0496">Mitochondrion</keyword>
<evidence type="ECO:0000256" key="5">
    <source>
        <dbReference type="ARBA" id="ARBA00023136"/>
    </source>
</evidence>
<feature type="compositionally biased region" description="Basic and acidic residues" evidence="7">
    <location>
        <begin position="458"/>
        <end position="467"/>
    </location>
</feature>
<dbReference type="OMA" id="DSAYTIH"/>
<feature type="transmembrane region" description="Helical" evidence="8">
    <location>
        <begin position="28"/>
        <end position="51"/>
    </location>
</feature>
<evidence type="ECO:0000256" key="7">
    <source>
        <dbReference type="SAM" id="MobiDB-lite"/>
    </source>
</evidence>
<evidence type="ECO:0000256" key="2">
    <source>
        <dbReference type="ARBA" id="ARBA00022448"/>
    </source>
</evidence>
<feature type="transmembrane region" description="Helical" evidence="8">
    <location>
        <begin position="395"/>
        <end position="412"/>
    </location>
</feature>
<dbReference type="GO" id="GO:0022857">
    <property type="term" value="F:transmembrane transporter activity"/>
    <property type="evidence" value="ECO:0007669"/>
    <property type="project" value="InterPro"/>
</dbReference>
<geneLocation type="mitochondrion" evidence="11"/>
<dbReference type="InterPro" id="IPR044770">
    <property type="entry name" value="MFS_spinster-like"/>
</dbReference>
<comment type="subcellular location">
    <subcellularLocation>
        <location evidence="1">Membrane</location>
        <topology evidence="1">Multi-pass membrane protein</topology>
    </subcellularLocation>
</comment>
<organism evidence="10 12">
    <name type="scientific">Plasmodiophora brassicae</name>
    <name type="common">Clubroot disease agent</name>
    <dbReference type="NCBI Taxonomy" id="37360"/>
    <lineage>
        <taxon>Eukaryota</taxon>
        <taxon>Sar</taxon>
        <taxon>Rhizaria</taxon>
        <taxon>Endomyxa</taxon>
        <taxon>Phytomyxea</taxon>
        <taxon>Plasmodiophorida</taxon>
        <taxon>Plasmodiophoridae</taxon>
        <taxon>Plasmodiophora</taxon>
    </lineage>
</organism>
<evidence type="ECO:0000313" key="10">
    <source>
        <dbReference type="EMBL" id="CEP00422.1"/>
    </source>
</evidence>
<feature type="transmembrane region" description="Helical" evidence="8">
    <location>
        <begin position="122"/>
        <end position="145"/>
    </location>
</feature>
<keyword evidence="12" id="KW-1185">Reference proteome</keyword>
<evidence type="ECO:0000313" key="13">
    <source>
        <dbReference type="Proteomes" id="UP000290189"/>
    </source>
</evidence>
<dbReference type="EMBL" id="OVEO01000002">
    <property type="protein sequence ID" value="SPQ94073.1"/>
    <property type="molecule type" value="Genomic_DNA"/>
</dbReference>
<feature type="transmembrane region" description="Helical" evidence="8">
    <location>
        <begin position="157"/>
        <end position="179"/>
    </location>
</feature>
<sequence>MTTASNVIPHDDDNLHARQRSETTLSSVCTYATFTGYVSILVVANIDAGGVPASLEGIKRSVDLSYMEEGLLGAVVYIGVAGSSIVAGPVFHFLNVKWTLVLMTIVNGAASTLFALGKSTIVLLMSRAVVGITQAFPIIYAPVFVDTFAPKARATLWMSMVLLASPVGIMLGYAAGVFATSLERSSPLDCVLDPWRVPLLLQGIVLLVFGAFGLLVPERHLVAGRTMSPGPLMVPSSANAFRSLVSNGVFVWTTVNLSILYFVVTGIQFWITVYLTEVVHADPVQTGLAFVAISATGPTGGVVFGGWMTDLMGGYSGPRQTLTSLKVSAVLSVLAIAACIGVMFANSLTVVMVLVFILLFAGGATVPSCTGILVSSVPPSLRSYASSISQLSFNIFGYALSPLLSGFVMQITKQRSSGFYSVLLWSLLSIPATAFGLRAASRRLPQCPSSKSSNPSTDQDKCGETSI</sequence>
<feature type="transmembrane region" description="Helical" evidence="8">
    <location>
        <begin position="327"/>
        <end position="345"/>
    </location>
</feature>
<dbReference type="OrthoDB" id="6770063at2759"/>
<feature type="region of interest" description="Disordered" evidence="7">
    <location>
        <begin position="444"/>
        <end position="467"/>
    </location>
</feature>
<keyword evidence="2" id="KW-0813">Transport</keyword>
<keyword evidence="3 8" id="KW-0812">Transmembrane</keyword>
<dbReference type="GO" id="GO:0016020">
    <property type="term" value="C:membrane"/>
    <property type="evidence" value="ECO:0007669"/>
    <property type="project" value="UniProtKB-SubCell"/>
</dbReference>
<dbReference type="PROSITE" id="PS50850">
    <property type="entry name" value="MFS"/>
    <property type="match status" value="1"/>
</dbReference>
<dbReference type="PANTHER" id="PTHR23505:SF9">
    <property type="entry name" value="PROTEIN, PUTATIVE-RELATED"/>
    <property type="match status" value="1"/>
</dbReference>
<protein>
    <recommendedName>
        <fullName evidence="9">Major facilitator superfamily (MFS) profile domain-containing protein</fullName>
    </recommendedName>
</protein>
<evidence type="ECO:0000256" key="1">
    <source>
        <dbReference type="ARBA" id="ARBA00004141"/>
    </source>
</evidence>
<reference evidence="11 13" key="2">
    <citation type="submission" date="2018-03" db="EMBL/GenBank/DDBJ databases">
        <authorList>
            <person name="Fogelqvist J."/>
        </authorList>
    </citation>
    <scope>NUCLEOTIDE SEQUENCE [LARGE SCALE GENOMIC DNA]</scope>
</reference>
<keyword evidence="4 8" id="KW-1133">Transmembrane helix</keyword>
<feature type="transmembrane region" description="Helical" evidence="8">
    <location>
        <begin position="71"/>
        <end position="91"/>
    </location>
</feature>
<gene>
    <name evidence="10" type="ORF">PBRA_001476</name>
    <name evidence="11" type="ORF">PLBR_LOCUS1288</name>
</gene>
<feature type="transmembrane region" description="Helical" evidence="8">
    <location>
        <begin position="351"/>
        <end position="374"/>
    </location>
</feature>
<feature type="transmembrane region" description="Helical" evidence="8">
    <location>
        <begin position="418"/>
        <end position="437"/>
    </location>
</feature>
<name>A0A0G4IYT1_PLABS</name>
<reference evidence="10 12" key="1">
    <citation type="submission" date="2015-02" db="EMBL/GenBank/DDBJ databases">
        <authorList>
            <person name="Chooi Y.-H."/>
        </authorList>
    </citation>
    <scope>NUCLEOTIDE SEQUENCE [LARGE SCALE GENOMIC DNA]</scope>
    <source>
        <strain evidence="10">E3</strain>
    </source>
</reference>
<keyword evidence="5 8" id="KW-0472">Membrane</keyword>
<dbReference type="Pfam" id="PF07690">
    <property type="entry name" value="MFS_1"/>
    <property type="match status" value="1"/>
</dbReference>
<dbReference type="EMBL" id="CDSF01000101">
    <property type="protein sequence ID" value="CEP00422.1"/>
    <property type="molecule type" value="Genomic_DNA"/>
</dbReference>
<accession>A0A0G4IYT1</accession>
<evidence type="ECO:0000256" key="8">
    <source>
        <dbReference type="SAM" id="Phobius"/>
    </source>
</evidence>
<evidence type="ECO:0000256" key="4">
    <source>
        <dbReference type="ARBA" id="ARBA00022989"/>
    </source>
</evidence>
<dbReference type="InterPro" id="IPR020846">
    <property type="entry name" value="MFS_dom"/>
</dbReference>
<feature type="transmembrane region" description="Helical" evidence="8">
    <location>
        <begin position="98"/>
        <end position="116"/>
    </location>
</feature>
<evidence type="ECO:0000259" key="9">
    <source>
        <dbReference type="PROSITE" id="PS50850"/>
    </source>
</evidence>
<proteinExistence type="inferred from homology"/>
<feature type="compositionally biased region" description="Polar residues" evidence="7">
    <location>
        <begin position="447"/>
        <end position="457"/>
    </location>
</feature>
<feature type="domain" description="Major facilitator superfamily (MFS) profile" evidence="9">
    <location>
        <begin position="25"/>
        <end position="444"/>
    </location>
</feature>
<dbReference type="InterPro" id="IPR036259">
    <property type="entry name" value="MFS_trans_sf"/>
</dbReference>
<dbReference type="AlphaFoldDB" id="A0A0G4IYT1"/>
<dbReference type="PANTHER" id="PTHR23505">
    <property type="entry name" value="SPINSTER"/>
    <property type="match status" value="1"/>
</dbReference>
<feature type="transmembrane region" description="Helical" evidence="8">
    <location>
        <begin position="199"/>
        <end position="217"/>
    </location>
</feature>
<feature type="transmembrane region" description="Helical" evidence="8">
    <location>
        <begin position="249"/>
        <end position="275"/>
    </location>
</feature>
<dbReference type="Proteomes" id="UP000039324">
    <property type="component" value="Unassembled WGS sequence"/>
</dbReference>
<evidence type="ECO:0000313" key="12">
    <source>
        <dbReference type="Proteomes" id="UP000039324"/>
    </source>
</evidence>
<feature type="transmembrane region" description="Helical" evidence="8">
    <location>
        <begin position="287"/>
        <end position="307"/>
    </location>
</feature>
<dbReference type="Proteomes" id="UP000290189">
    <property type="component" value="Unassembled WGS sequence"/>
</dbReference>
<comment type="similarity">
    <text evidence="6">Belongs to the major facilitator superfamily. Spinster (TC 2.A.1.49) family.</text>
</comment>
<dbReference type="Gene3D" id="1.20.1250.20">
    <property type="entry name" value="MFS general substrate transporter like domains"/>
    <property type="match status" value="2"/>
</dbReference>
<dbReference type="SUPFAM" id="SSF103473">
    <property type="entry name" value="MFS general substrate transporter"/>
    <property type="match status" value="1"/>
</dbReference>
<evidence type="ECO:0000256" key="6">
    <source>
        <dbReference type="ARBA" id="ARBA00024338"/>
    </source>
</evidence>
<dbReference type="InterPro" id="IPR011701">
    <property type="entry name" value="MFS"/>
</dbReference>